<dbReference type="SUPFAM" id="SSF56349">
    <property type="entry name" value="DNA breaking-rejoining enzymes"/>
    <property type="match status" value="1"/>
</dbReference>
<dbReference type="Proteomes" id="UP000321291">
    <property type="component" value="Chromosome"/>
</dbReference>
<accession>A0A5B8VRN1</accession>
<dbReference type="GO" id="GO:0015074">
    <property type="term" value="P:DNA integration"/>
    <property type="evidence" value="ECO:0007669"/>
    <property type="project" value="InterPro"/>
</dbReference>
<organism evidence="3 4">
    <name type="scientific">Arachidicoccus ginsenosidivorans</name>
    <dbReference type="NCBI Taxonomy" id="496057"/>
    <lineage>
        <taxon>Bacteria</taxon>
        <taxon>Pseudomonadati</taxon>
        <taxon>Bacteroidota</taxon>
        <taxon>Chitinophagia</taxon>
        <taxon>Chitinophagales</taxon>
        <taxon>Chitinophagaceae</taxon>
        <taxon>Arachidicoccus</taxon>
    </lineage>
</organism>
<dbReference type="PROSITE" id="PS51898">
    <property type="entry name" value="TYR_RECOMBINASE"/>
    <property type="match status" value="1"/>
</dbReference>
<dbReference type="Gene3D" id="1.10.443.10">
    <property type="entry name" value="Intergrase catalytic core"/>
    <property type="match status" value="1"/>
</dbReference>
<evidence type="ECO:0000256" key="1">
    <source>
        <dbReference type="ARBA" id="ARBA00023172"/>
    </source>
</evidence>
<dbReference type="OrthoDB" id="9801717at2"/>
<feature type="domain" description="Tyr recombinase" evidence="2">
    <location>
        <begin position="1"/>
        <end position="74"/>
    </location>
</feature>
<dbReference type="GO" id="GO:0006310">
    <property type="term" value="P:DNA recombination"/>
    <property type="evidence" value="ECO:0007669"/>
    <property type="project" value="UniProtKB-KW"/>
</dbReference>
<dbReference type="KEGG" id="agi:FSB73_20850"/>
<keyword evidence="4" id="KW-1185">Reference proteome</keyword>
<gene>
    <name evidence="3" type="ORF">FSB73_20850</name>
</gene>
<protein>
    <submittedName>
        <fullName evidence="3">Site-specific integrase</fullName>
    </submittedName>
</protein>
<dbReference type="InterPro" id="IPR011010">
    <property type="entry name" value="DNA_brk_join_enz"/>
</dbReference>
<dbReference type="InterPro" id="IPR013762">
    <property type="entry name" value="Integrase-like_cat_sf"/>
</dbReference>
<evidence type="ECO:0000259" key="2">
    <source>
        <dbReference type="PROSITE" id="PS51898"/>
    </source>
</evidence>
<sequence>MLNMKEAKALLIAVAHYNKVYALIIALMLDCGLRISEVPALEVGDIDFERSRLHVRESKRNKDRSIPTSKGVLG</sequence>
<dbReference type="InterPro" id="IPR002104">
    <property type="entry name" value="Integrase_catalytic"/>
</dbReference>
<proteinExistence type="predicted"/>
<dbReference type="Pfam" id="PF00589">
    <property type="entry name" value="Phage_integrase"/>
    <property type="match status" value="1"/>
</dbReference>
<name>A0A5B8VRN1_9BACT</name>
<evidence type="ECO:0000313" key="4">
    <source>
        <dbReference type="Proteomes" id="UP000321291"/>
    </source>
</evidence>
<dbReference type="CDD" id="cd00397">
    <property type="entry name" value="DNA_BRE_C"/>
    <property type="match status" value="1"/>
</dbReference>
<dbReference type="GO" id="GO:0003677">
    <property type="term" value="F:DNA binding"/>
    <property type="evidence" value="ECO:0007669"/>
    <property type="project" value="InterPro"/>
</dbReference>
<dbReference type="EMBL" id="CP042434">
    <property type="protein sequence ID" value="QEC73751.1"/>
    <property type="molecule type" value="Genomic_DNA"/>
</dbReference>
<reference evidence="3 4" key="1">
    <citation type="journal article" date="2017" name="Int. J. Syst. Evol. Microbiol.">
        <title>Arachidicoccus ginsenosidivorans sp. nov., with ginsenoside-converting activity isolated from ginseng cultivating soil.</title>
        <authorList>
            <person name="Siddiqi M.Z."/>
            <person name="Aslam Z."/>
            <person name="Im W.T."/>
        </authorList>
    </citation>
    <scope>NUCLEOTIDE SEQUENCE [LARGE SCALE GENOMIC DNA]</scope>
    <source>
        <strain evidence="3 4">Gsoil 809</strain>
    </source>
</reference>
<keyword evidence="1" id="KW-0233">DNA recombination</keyword>
<evidence type="ECO:0000313" key="3">
    <source>
        <dbReference type="EMBL" id="QEC73751.1"/>
    </source>
</evidence>
<dbReference type="AlphaFoldDB" id="A0A5B8VRN1"/>